<feature type="region of interest" description="Disordered" evidence="1">
    <location>
        <begin position="304"/>
        <end position="351"/>
    </location>
</feature>
<sequence>MLHDPSPTASAQQPMILVFVRLSAAAKDGKADAKFTAPCRASPSPSSRLPYSGTLQQGRQLVTFGGRRCLQRPAPHLRKGEKSHTTLTLRSERQAQDARMLRVGYRPTSFVSSVAKPAKSTPGPSPSIGHHRPSEFAVNLNYAHTTHRMAVACHSPDSKIIVVLNSSASVVPRPVAAAVPNKQPGQYSCAAEWTADCGLRCVNREAGCPPPGDGTTTGSTEAGDHGNIRELGLVWTRISLSGPNRIAALAESLGQLSSAIVESVTRKNYPTALEAHFQARANADASVKASAAVPVHLSNRSSAVTGTEAQVRTAPGLRSDRQSARLESAHQGTDQSQPAASVRVFAHQNTR</sequence>
<accession>A0AAD9E9V3</accession>
<feature type="region of interest" description="Disordered" evidence="1">
    <location>
        <begin position="112"/>
        <end position="132"/>
    </location>
</feature>
<dbReference type="EMBL" id="JAQOWY010000368">
    <property type="protein sequence ID" value="KAK1843254.1"/>
    <property type="molecule type" value="Genomic_DNA"/>
</dbReference>
<evidence type="ECO:0000313" key="3">
    <source>
        <dbReference type="Proteomes" id="UP001243330"/>
    </source>
</evidence>
<feature type="region of interest" description="Disordered" evidence="1">
    <location>
        <begin position="77"/>
        <end position="97"/>
    </location>
</feature>
<protein>
    <submittedName>
        <fullName evidence="2">Uncharacterized protein</fullName>
    </submittedName>
</protein>
<feature type="compositionally biased region" description="Basic and acidic residues" evidence="1">
    <location>
        <begin position="318"/>
        <end position="328"/>
    </location>
</feature>
<dbReference type="Proteomes" id="UP001243330">
    <property type="component" value="Unassembled WGS sequence"/>
</dbReference>
<comment type="caution">
    <text evidence="2">The sequence shown here is derived from an EMBL/GenBank/DDBJ whole genome shotgun (WGS) entry which is preliminary data.</text>
</comment>
<feature type="compositionally biased region" description="Basic and acidic residues" evidence="1">
    <location>
        <begin position="78"/>
        <end position="97"/>
    </location>
</feature>
<organism evidence="2 3">
    <name type="scientific">Colletotrichum chrysophilum</name>
    <dbReference type="NCBI Taxonomy" id="1836956"/>
    <lineage>
        <taxon>Eukaryota</taxon>
        <taxon>Fungi</taxon>
        <taxon>Dikarya</taxon>
        <taxon>Ascomycota</taxon>
        <taxon>Pezizomycotina</taxon>
        <taxon>Sordariomycetes</taxon>
        <taxon>Hypocreomycetidae</taxon>
        <taxon>Glomerellales</taxon>
        <taxon>Glomerellaceae</taxon>
        <taxon>Colletotrichum</taxon>
        <taxon>Colletotrichum gloeosporioides species complex</taxon>
    </lineage>
</organism>
<gene>
    <name evidence="2" type="ORF">CCHR01_14115</name>
</gene>
<feature type="compositionally biased region" description="Polar residues" evidence="1">
    <location>
        <begin position="330"/>
        <end position="339"/>
    </location>
</feature>
<evidence type="ECO:0000256" key="1">
    <source>
        <dbReference type="SAM" id="MobiDB-lite"/>
    </source>
</evidence>
<dbReference type="AlphaFoldDB" id="A0AAD9E9V3"/>
<evidence type="ECO:0000313" key="2">
    <source>
        <dbReference type="EMBL" id="KAK1843254.1"/>
    </source>
</evidence>
<reference evidence="2" key="1">
    <citation type="submission" date="2023-01" db="EMBL/GenBank/DDBJ databases">
        <title>Colletotrichum chrysophilum M932 genome sequence.</title>
        <authorList>
            <person name="Baroncelli R."/>
        </authorList>
    </citation>
    <scope>NUCLEOTIDE SEQUENCE</scope>
    <source>
        <strain evidence="2">M932</strain>
    </source>
</reference>
<keyword evidence="3" id="KW-1185">Reference proteome</keyword>
<proteinExistence type="predicted"/>
<name>A0AAD9E9V3_9PEZI</name>